<evidence type="ECO:0000313" key="3">
    <source>
        <dbReference type="Proteomes" id="UP000509750"/>
    </source>
</evidence>
<feature type="compositionally biased region" description="Low complexity" evidence="1">
    <location>
        <begin position="658"/>
        <end position="670"/>
    </location>
</feature>
<dbReference type="RefSeq" id="WP_179167809.1">
    <property type="nucleotide sequence ID" value="NZ_CP058529.1"/>
</dbReference>
<feature type="region of interest" description="Disordered" evidence="1">
    <location>
        <begin position="582"/>
        <end position="735"/>
    </location>
</feature>
<dbReference type="KEGG" id="halg:HUG10_01175"/>
<keyword evidence="3" id="KW-1185">Reference proteome</keyword>
<reference evidence="2 3" key="1">
    <citation type="submission" date="2020-07" db="EMBL/GenBank/DDBJ databases">
        <title>Gai3-2, isolated from salt lake.</title>
        <authorList>
            <person name="Cui H."/>
            <person name="Shi X."/>
        </authorList>
    </citation>
    <scope>NUCLEOTIDE SEQUENCE [LARGE SCALE GENOMIC DNA]</scope>
    <source>
        <strain evidence="2 3">Gai3-2</strain>
    </source>
</reference>
<protein>
    <submittedName>
        <fullName evidence="2">Uncharacterized protein</fullName>
    </submittedName>
</protein>
<gene>
    <name evidence="2" type="ORF">HUG10_01175</name>
</gene>
<name>A0A7D5K5V0_9EURY</name>
<feature type="compositionally biased region" description="Polar residues" evidence="1">
    <location>
        <begin position="616"/>
        <end position="628"/>
    </location>
</feature>
<feature type="compositionally biased region" description="Acidic residues" evidence="1">
    <location>
        <begin position="671"/>
        <end position="689"/>
    </location>
</feature>
<organism evidence="2 3">
    <name type="scientific">Halorarum halophilum</name>
    <dbReference type="NCBI Taxonomy" id="2743090"/>
    <lineage>
        <taxon>Archaea</taxon>
        <taxon>Methanobacteriati</taxon>
        <taxon>Methanobacteriota</taxon>
        <taxon>Stenosarchaea group</taxon>
        <taxon>Halobacteria</taxon>
        <taxon>Halobacteriales</taxon>
        <taxon>Haloferacaceae</taxon>
        <taxon>Halorarum</taxon>
    </lineage>
</organism>
<sequence>MEEDRERRLAELFAPDLYFGAAEAWYPTDPRNYESETDDGRTIVDGFDALDGYAREVTEADGLPAPIAFYHGRFYEGTDLGVIQFWFYSAFDQFSVNFHWHDWEVLHVFFDLESEEPELFVASSHSRKVPNNEFLDPDETRPAVISEVGSHSSALGMNQERDTFQRFPLGGDIADITNSVLDLIDIPAAYGLPRDEGFALPYAVPELDGTPVYDLPELPNVTAEHLVPAELTIDPFDEYDSPPTELPTRERGLHLRSENHPDADGADGTYALEHTDAVNHIEAFTGPQLSFQFAVPRFAEDAIAGHITTTGVPWHQPRFTNPAADVTDPIHRSALSDRYELDISGTLGDVVGVLREATTSDEAPGSNGIDTRSVRVEGVARLESVPEAVPTWHGVAAFRDVPEGGHRLTVNGAGLAPYAERLDHEEDGTPTAAGADGAVISPPNEDAVKVRAGAGSDGPSVADVTVEDDFAGAVYAGRPIVGEEGGFGTYVHRNGAFTAEITDEEGEAGAFRVNPDADQTTATVADLRTGKAALAGFVDTLLSETLVQTDSVAENGIDAIDDVPTPDDTVERGDEAAAAVDEAASRVEAATNGTVDDVRNGTGDGVPNGTDGDVVNGSTGPNCPSDGSATGDVLTAANDTGDDVLTSADGTTDDVLNGTVTDDGTTATPTETDDGLLDDVDDDGEEDPFRDESTTASPEDGDGTDDAGDGTGTEGGRNGGGNGPGSDLPPGFPGLLRALEASRRQASRAAEAAENGNAEAADRRLHGLRTRLSAILDVIHRDRGRFPETFPALVEKRVAQADRRIEQALDSSS</sequence>
<dbReference type="Proteomes" id="UP000509750">
    <property type="component" value="Chromosome"/>
</dbReference>
<accession>A0A7D5K5V0</accession>
<feature type="compositionally biased region" description="Acidic residues" evidence="1">
    <location>
        <begin position="699"/>
        <end position="708"/>
    </location>
</feature>
<feature type="compositionally biased region" description="Gly residues" evidence="1">
    <location>
        <begin position="709"/>
        <end position="724"/>
    </location>
</feature>
<dbReference type="AlphaFoldDB" id="A0A7D5K5V0"/>
<evidence type="ECO:0000256" key="1">
    <source>
        <dbReference type="SAM" id="MobiDB-lite"/>
    </source>
</evidence>
<dbReference type="OrthoDB" id="240468at2157"/>
<evidence type="ECO:0000313" key="2">
    <source>
        <dbReference type="EMBL" id="QLG26234.1"/>
    </source>
</evidence>
<proteinExistence type="predicted"/>
<dbReference type="EMBL" id="CP058529">
    <property type="protein sequence ID" value="QLG26234.1"/>
    <property type="molecule type" value="Genomic_DNA"/>
</dbReference>
<dbReference type="GeneID" id="56027402"/>